<keyword evidence="3" id="KW-0804">Transcription</keyword>
<keyword evidence="2" id="KW-0238">DNA-binding</keyword>
<dbReference type="InterPro" id="IPR023187">
    <property type="entry name" value="Tscrpt_reg_MarR-type_CS"/>
</dbReference>
<dbReference type="GO" id="GO:0003700">
    <property type="term" value="F:DNA-binding transcription factor activity"/>
    <property type="evidence" value="ECO:0007669"/>
    <property type="project" value="InterPro"/>
</dbReference>
<dbReference type="GO" id="GO:0003677">
    <property type="term" value="F:DNA binding"/>
    <property type="evidence" value="ECO:0007669"/>
    <property type="project" value="UniProtKB-KW"/>
</dbReference>
<dbReference type="EMBL" id="CP040819">
    <property type="protein sequence ID" value="QDL93960.1"/>
    <property type="molecule type" value="Genomic_DNA"/>
</dbReference>
<protein>
    <submittedName>
        <fullName evidence="5">MarR family transcriptional regulator</fullName>
    </submittedName>
</protein>
<dbReference type="PROSITE" id="PS01117">
    <property type="entry name" value="HTH_MARR_1"/>
    <property type="match status" value="1"/>
</dbReference>
<dbReference type="InterPro" id="IPR036390">
    <property type="entry name" value="WH_DNA-bd_sf"/>
</dbReference>
<dbReference type="PANTHER" id="PTHR33164">
    <property type="entry name" value="TRANSCRIPTIONAL REGULATOR, MARR FAMILY"/>
    <property type="match status" value="1"/>
</dbReference>
<evidence type="ECO:0000256" key="2">
    <source>
        <dbReference type="ARBA" id="ARBA00023125"/>
    </source>
</evidence>
<evidence type="ECO:0000256" key="3">
    <source>
        <dbReference type="ARBA" id="ARBA00023163"/>
    </source>
</evidence>
<gene>
    <name evidence="5" type="ORF">FDP22_18975</name>
</gene>
<keyword evidence="1" id="KW-0805">Transcription regulation</keyword>
<dbReference type="InterPro" id="IPR039422">
    <property type="entry name" value="MarR/SlyA-like"/>
</dbReference>
<geneLocation type="plasmid" evidence="6">
    <name>pd4m1a</name>
</geneLocation>
<accession>A0A5B8G236</accession>
<dbReference type="OrthoDB" id="7063965at2"/>
<evidence type="ECO:0000313" key="6">
    <source>
        <dbReference type="Proteomes" id="UP000305888"/>
    </source>
</evidence>
<dbReference type="PROSITE" id="PS50995">
    <property type="entry name" value="HTH_MARR_2"/>
    <property type="match status" value="1"/>
</dbReference>
<dbReference type="Pfam" id="PF12802">
    <property type="entry name" value="MarR_2"/>
    <property type="match status" value="1"/>
</dbReference>
<evidence type="ECO:0000256" key="1">
    <source>
        <dbReference type="ARBA" id="ARBA00023015"/>
    </source>
</evidence>
<organism evidence="5 6">
    <name type="scientific">Paroceanicella profunda</name>
    <dbReference type="NCBI Taxonomy" id="2579971"/>
    <lineage>
        <taxon>Bacteria</taxon>
        <taxon>Pseudomonadati</taxon>
        <taxon>Pseudomonadota</taxon>
        <taxon>Alphaproteobacteria</taxon>
        <taxon>Rhodobacterales</taxon>
        <taxon>Paracoccaceae</taxon>
        <taxon>Paroceanicella</taxon>
    </lineage>
</organism>
<dbReference type="PRINTS" id="PR00598">
    <property type="entry name" value="HTHMARR"/>
</dbReference>
<proteinExistence type="predicted"/>
<dbReference type="SMART" id="SM00347">
    <property type="entry name" value="HTH_MARR"/>
    <property type="match status" value="1"/>
</dbReference>
<feature type="domain" description="HTH marR-type" evidence="4">
    <location>
        <begin position="17"/>
        <end position="151"/>
    </location>
</feature>
<dbReference type="RefSeq" id="WP_138573665.1">
    <property type="nucleotide sequence ID" value="NZ_CP040819.1"/>
</dbReference>
<name>A0A5B8G236_9RHOB</name>
<keyword evidence="6" id="KW-1185">Reference proteome</keyword>
<dbReference type="GO" id="GO:0006950">
    <property type="term" value="P:response to stress"/>
    <property type="evidence" value="ECO:0007669"/>
    <property type="project" value="TreeGrafter"/>
</dbReference>
<dbReference type="SUPFAM" id="SSF46785">
    <property type="entry name" value="Winged helix' DNA-binding domain"/>
    <property type="match status" value="1"/>
</dbReference>
<dbReference type="InterPro" id="IPR036388">
    <property type="entry name" value="WH-like_DNA-bd_sf"/>
</dbReference>
<dbReference type="InterPro" id="IPR000835">
    <property type="entry name" value="HTH_MarR-typ"/>
</dbReference>
<dbReference type="Gene3D" id="1.10.10.10">
    <property type="entry name" value="Winged helix-like DNA-binding domain superfamily/Winged helix DNA-binding domain"/>
    <property type="match status" value="1"/>
</dbReference>
<reference evidence="5 6" key="1">
    <citation type="submission" date="2019-06" db="EMBL/GenBank/DDBJ databases">
        <title>Genome sequence of Rhodobacteraceae bacterium D4M1.</title>
        <authorList>
            <person name="Cao J."/>
        </authorList>
    </citation>
    <scope>NUCLEOTIDE SEQUENCE [LARGE SCALE GENOMIC DNA]</scope>
    <source>
        <strain evidence="5 6">D4M1</strain>
        <plasmid evidence="6">pd4m1a</plasmid>
    </source>
</reference>
<sequence length="154" mass="17361">MSPEPQPPVALTEGKLSLRFWLQMLKTTRFLENGMREMLRLEFDTTLPRFDVMAMLERSGHGLKMSELSRQLMVSNGNVTGIVDRLVADGLVVRCSVEGDKRATVVRLTPKGEEDFGRMAARHADWVAGQIGDIPAQDMRRAITMMSDIRRTGR</sequence>
<evidence type="ECO:0000259" key="4">
    <source>
        <dbReference type="PROSITE" id="PS50995"/>
    </source>
</evidence>
<keyword evidence="5" id="KW-0614">Plasmid</keyword>
<evidence type="ECO:0000313" key="5">
    <source>
        <dbReference type="EMBL" id="QDL93960.1"/>
    </source>
</evidence>
<dbReference type="AlphaFoldDB" id="A0A5B8G236"/>
<dbReference type="PANTHER" id="PTHR33164:SF57">
    <property type="entry name" value="MARR-FAMILY TRANSCRIPTIONAL REGULATOR"/>
    <property type="match status" value="1"/>
</dbReference>
<dbReference type="Proteomes" id="UP000305888">
    <property type="component" value="Plasmid pD4M1A"/>
</dbReference>
<dbReference type="KEGG" id="ppru:FDP22_18975"/>